<organism evidence="3 4">
    <name type="scientific">Datura stramonium</name>
    <name type="common">Jimsonweed</name>
    <name type="synonym">Common thornapple</name>
    <dbReference type="NCBI Taxonomy" id="4076"/>
    <lineage>
        <taxon>Eukaryota</taxon>
        <taxon>Viridiplantae</taxon>
        <taxon>Streptophyta</taxon>
        <taxon>Embryophyta</taxon>
        <taxon>Tracheophyta</taxon>
        <taxon>Spermatophyta</taxon>
        <taxon>Magnoliopsida</taxon>
        <taxon>eudicotyledons</taxon>
        <taxon>Gunneridae</taxon>
        <taxon>Pentapetalae</taxon>
        <taxon>asterids</taxon>
        <taxon>lamiids</taxon>
        <taxon>Solanales</taxon>
        <taxon>Solanaceae</taxon>
        <taxon>Solanoideae</taxon>
        <taxon>Datureae</taxon>
        <taxon>Datura</taxon>
    </lineage>
</organism>
<proteinExistence type="predicted"/>
<feature type="chain" id="PRO_5046427043" evidence="2">
    <location>
        <begin position="21"/>
        <end position="102"/>
    </location>
</feature>
<protein>
    <submittedName>
        <fullName evidence="3">Uncharacterized protein</fullName>
    </submittedName>
</protein>
<dbReference type="Proteomes" id="UP000823775">
    <property type="component" value="Unassembled WGS sequence"/>
</dbReference>
<name>A0ABS8V172_DATST</name>
<keyword evidence="2" id="KW-0732">Signal</keyword>
<feature type="signal peptide" evidence="2">
    <location>
        <begin position="1"/>
        <end position="20"/>
    </location>
</feature>
<gene>
    <name evidence="3" type="ORF">HAX54_026010</name>
</gene>
<comment type="caution">
    <text evidence="3">The sequence shown here is derived from an EMBL/GenBank/DDBJ whole genome shotgun (WGS) entry which is preliminary data.</text>
</comment>
<reference evidence="3 4" key="1">
    <citation type="journal article" date="2021" name="BMC Genomics">
        <title>Datura genome reveals duplications of psychoactive alkaloid biosynthetic genes and high mutation rate following tissue culture.</title>
        <authorList>
            <person name="Rajewski A."/>
            <person name="Carter-House D."/>
            <person name="Stajich J."/>
            <person name="Litt A."/>
        </authorList>
    </citation>
    <scope>NUCLEOTIDE SEQUENCE [LARGE SCALE GENOMIC DNA]</scope>
    <source>
        <strain evidence="3">AR-01</strain>
    </source>
</reference>
<evidence type="ECO:0000313" key="3">
    <source>
        <dbReference type="EMBL" id="MCD9640604.1"/>
    </source>
</evidence>
<evidence type="ECO:0000256" key="2">
    <source>
        <dbReference type="SAM" id="SignalP"/>
    </source>
</evidence>
<keyword evidence="4" id="KW-1185">Reference proteome</keyword>
<feature type="region of interest" description="Disordered" evidence="1">
    <location>
        <begin position="74"/>
        <end position="93"/>
    </location>
</feature>
<accession>A0ABS8V172</accession>
<dbReference type="EMBL" id="JACEIK010003160">
    <property type="protein sequence ID" value="MCD9640604.1"/>
    <property type="molecule type" value="Genomic_DNA"/>
</dbReference>
<evidence type="ECO:0000256" key="1">
    <source>
        <dbReference type="SAM" id="MobiDB-lite"/>
    </source>
</evidence>
<sequence>MGQLGALSGFLILCYDQVLCQGRDRTAASGHKKAEGLDIENLTGGLSGEPPMQNLVPLVCHRYNIDHLNHWSLSGSPPEDHRSSLRTVGQQSTEIQCTGHGF</sequence>
<evidence type="ECO:0000313" key="4">
    <source>
        <dbReference type="Proteomes" id="UP000823775"/>
    </source>
</evidence>